<keyword evidence="2" id="KW-1185">Reference proteome</keyword>
<dbReference type="Proteomes" id="UP000051565">
    <property type="component" value="Unassembled WGS sequence"/>
</dbReference>
<dbReference type="OrthoDB" id="2327033at2"/>
<dbReference type="SUPFAM" id="SSF69047">
    <property type="entry name" value="Hypothetical protein YjbJ"/>
    <property type="match status" value="1"/>
</dbReference>
<evidence type="ECO:0000313" key="1">
    <source>
        <dbReference type="EMBL" id="KRN80069.1"/>
    </source>
</evidence>
<dbReference type="GeneID" id="61249451"/>
<dbReference type="Gene3D" id="1.10.1470.10">
    <property type="entry name" value="YjbJ"/>
    <property type="match status" value="1"/>
</dbReference>
<sequence length="90" mass="9798">MKNLLLGLSLGANVVLGYLVLRDYVEVDFEDLDQEASNLGDQVEGKAKQVKGALTGNTSDKLKGDFQSGKGELKEKADNVKDEIKNKLDD</sequence>
<reference evidence="1 2" key="1">
    <citation type="journal article" date="2015" name="Genome Announc.">
        <title>Expanding the biotechnology potential of lactobacilli through comparative genomics of 213 strains and associated genera.</title>
        <authorList>
            <person name="Sun Z."/>
            <person name="Harris H.M."/>
            <person name="McCann A."/>
            <person name="Guo C."/>
            <person name="Argimon S."/>
            <person name="Zhang W."/>
            <person name="Yang X."/>
            <person name="Jeffery I.B."/>
            <person name="Cooney J.C."/>
            <person name="Kagawa T.F."/>
            <person name="Liu W."/>
            <person name="Song Y."/>
            <person name="Salvetti E."/>
            <person name="Wrobel A."/>
            <person name="Rasinkangas P."/>
            <person name="Parkhill J."/>
            <person name="Rea M.C."/>
            <person name="O'Sullivan O."/>
            <person name="Ritari J."/>
            <person name="Douillard F.P."/>
            <person name="Paul Ross R."/>
            <person name="Yang R."/>
            <person name="Briner A.E."/>
            <person name="Felis G.E."/>
            <person name="de Vos W.M."/>
            <person name="Barrangou R."/>
            <person name="Klaenhammer T.R."/>
            <person name="Caufield P.W."/>
            <person name="Cui Y."/>
            <person name="Zhang H."/>
            <person name="O'Toole P.W."/>
        </authorList>
    </citation>
    <scope>NUCLEOTIDE SEQUENCE [LARGE SCALE GENOMIC DNA]</scope>
    <source>
        <strain evidence="1 2">DSM 20690</strain>
    </source>
</reference>
<organism evidence="1 2">
    <name type="scientific">Fructilactobacillus lindneri DSM 20690 = JCM 11027</name>
    <dbReference type="NCBI Taxonomy" id="1122148"/>
    <lineage>
        <taxon>Bacteria</taxon>
        <taxon>Bacillati</taxon>
        <taxon>Bacillota</taxon>
        <taxon>Bacilli</taxon>
        <taxon>Lactobacillales</taxon>
        <taxon>Lactobacillaceae</taxon>
        <taxon>Fructilactobacillus</taxon>
    </lineage>
</organism>
<evidence type="ECO:0000313" key="2">
    <source>
        <dbReference type="Proteomes" id="UP000051565"/>
    </source>
</evidence>
<evidence type="ECO:0008006" key="3">
    <source>
        <dbReference type="Google" id="ProtNLM"/>
    </source>
</evidence>
<dbReference type="PATRIC" id="fig|1122148.6.peg.196"/>
<dbReference type="RefSeq" id="WP_054646620.1">
    <property type="nucleotide sequence ID" value="NZ_FUXS01000004.1"/>
</dbReference>
<dbReference type="InterPro" id="IPR036629">
    <property type="entry name" value="YjbJ_sf"/>
</dbReference>
<comment type="caution">
    <text evidence="1">The sequence shown here is derived from an EMBL/GenBank/DDBJ whole genome shotgun (WGS) entry which is preliminary data.</text>
</comment>
<name>A0A0R2JY52_9LACO</name>
<gene>
    <name evidence="1" type="ORF">IV52_GL000187</name>
</gene>
<dbReference type="EMBL" id="JQBT01000012">
    <property type="protein sequence ID" value="KRN80069.1"/>
    <property type="molecule type" value="Genomic_DNA"/>
</dbReference>
<protein>
    <recommendedName>
        <fullName evidence="3">CsbD-like domain-containing protein</fullName>
    </recommendedName>
</protein>
<dbReference type="AlphaFoldDB" id="A0A0R2JY52"/>
<accession>A0A0R2JY52</accession>
<proteinExistence type="predicted"/>